<evidence type="ECO:0000256" key="2">
    <source>
        <dbReference type="ARBA" id="ARBA00012185"/>
    </source>
</evidence>
<comment type="similarity">
    <text evidence="1">Belongs to the N(4)/N(6)-methyltransferase family. N(4) subfamily.</text>
</comment>
<dbReference type="AlphaFoldDB" id="A0A7K4BYQ0"/>
<proteinExistence type="inferred from homology"/>
<dbReference type="Pfam" id="PF01555">
    <property type="entry name" value="N6_N4_Mtase"/>
    <property type="match status" value="1"/>
</dbReference>
<dbReference type="InterPro" id="IPR002941">
    <property type="entry name" value="DNA_methylase_N4/N6"/>
</dbReference>
<dbReference type="GO" id="GO:0009307">
    <property type="term" value="P:DNA restriction-modification system"/>
    <property type="evidence" value="ECO:0007669"/>
    <property type="project" value="UniProtKB-KW"/>
</dbReference>
<evidence type="ECO:0000256" key="3">
    <source>
        <dbReference type="ARBA" id="ARBA00022603"/>
    </source>
</evidence>
<sequence>MIPNNLKDLVTFVPNKNESIHNWFYYKEGYSKELIEWLVKEYKLTGPIYDPFAGVGTTLLVAKNLGISAIGTDVSPLTSFICSVKTRNYDTSILKEELEKLAKLKPTMVGKYPNKKIRELFRAKNLDDIYYYHQKIFEIKDEKTKNFFMLALIDTTGRVANVIKTGGSLKKIKKHHMDVKKLLLGKIKRMILDIERTENKKKQISQNIGQPLESIEPIIYNEDARTFRLEENSIGCVITSPPYLNKIEYTSVYKMELGLFFDEQETRLRSYVGDVPSVEGEEYAGLPNIAIAYFQDMKKVLENIYFCLKPKGKAFIIVAGGCLPDRTVNSETIIAEDAKKIGFTLIDIITAREIACVTNRTQHIGKVKEAIIILEK</sequence>
<dbReference type="GO" id="GO:0015667">
    <property type="term" value="F:site-specific DNA-methyltransferase (cytosine-N4-specific) activity"/>
    <property type="evidence" value="ECO:0007669"/>
    <property type="project" value="UniProtKB-EC"/>
</dbReference>
<evidence type="ECO:0000256" key="6">
    <source>
        <dbReference type="ARBA" id="ARBA00022747"/>
    </source>
</evidence>
<dbReference type="EMBL" id="JAAZKV010000001">
    <property type="protein sequence ID" value="NMA44199.1"/>
    <property type="molecule type" value="Genomic_DNA"/>
</dbReference>
<dbReference type="GO" id="GO:0008170">
    <property type="term" value="F:N-methyltransferase activity"/>
    <property type="evidence" value="ECO:0007669"/>
    <property type="project" value="InterPro"/>
</dbReference>
<dbReference type="PROSITE" id="PS00093">
    <property type="entry name" value="N4_MTASE"/>
    <property type="match status" value="1"/>
</dbReference>
<dbReference type="EC" id="2.1.1.113" evidence="2"/>
<dbReference type="InterPro" id="IPR017985">
    <property type="entry name" value="MeTrfase_CN4_CS"/>
</dbReference>
<keyword evidence="7" id="KW-0238">DNA-binding</keyword>
<comment type="caution">
    <text evidence="10">The sequence shown here is derived from an EMBL/GenBank/DDBJ whole genome shotgun (WGS) entry which is preliminary data.</text>
</comment>
<keyword evidence="5" id="KW-0949">S-adenosyl-L-methionine</keyword>
<dbReference type="GO" id="GO:0032259">
    <property type="term" value="P:methylation"/>
    <property type="evidence" value="ECO:0007669"/>
    <property type="project" value="UniProtKB-KW"/>
</dbReference>
<dbReference type="Proteomes" id="UP000526302">
    <property type="component" value="Unassembled WGS sequence"/>
</dbReference>
<evidence type="ECO:0000256" key="1">
    <source>
        <dbReference type="ARBA" id="ARBA00010203"/>
    </source>
</evidence>
<protein>
    <recommendedName>
        <fullName evidence="2">site-specific DNA-methyltransferase (cytosine-N(4)-specific)</fullName>
        <ecNumber evidence="2">2.1.1.113</ecNumber>
    </recommendedName>
</protein>
<comment type="catalytic activity">
    <reaction evidence="8">
        <text>a 2'-deoxycytidine in DNA + S-adenosyl-L-methionine = an N(4)-methyl-2'-deoxycytidine in DNA + S-adenosyl-L-homocysteine + H(+)</text>
        <dbReference type="Rhea" id="RHEA:16857"/>
        <dbReference type="Rhea" id="RHEA-COMP:11369"/>
        <dbReference type="Rhea" id="RHEA-COMP:13674"/>
        <dbReference type="ChEBI" id="CHEBI:15378"/>
        <dbReference type="ChEBI" id="CHEBI:57856"/>
        <dbReference type="ChEBI" id="CHEBI:59789"/>
        <dbReference type="ChEBI" id="CHEBI:85452"/>
        <dbReference type="ChEBI" id="CHEBI:137933"/>
        <dbReference type="EC" id="2.1.1.113"/>
    </reaction>
</comment>
<evidence type="ECO:0000313" key="11">
    <source>
        <dbReference type="Proteomes" id="UP000526302"/>
    </source>
</evidence>
<name>A0A7K4BYQ0_9ARCH</name>
<gene>
    <name evidence="10" type="ORF">GX950_00085</name>
</gene>
<keyword evidence="3 10" id="KW-0489">Methyltransferase</keyword>
<reference evidence="10 11" key="1">
    <citation type="journal article" date="2020" name="Biotechnol. Biofuels">
        <title>New insights from the biogas microbiome by comprehensive genome-resolved metagenomics of nearly 1600 species originating from multiple anaerobic digesters.</title>
        <authorList>
            <person name="Campanaro S."/>
            <person name="Treu L."/>
            <person name="Rodriguez-R L.M."/>
            <person name="Kovalovszki A."/>
            <person name="Ziels R.M."/>
            <person name="Maus I."/>
            <person name="Zhu X."/>
            <person name="Kougias P.G."/>
            <person name="Basile A."/>
            <person name="Luo G."/>
            <person name="Schluter A."/>
            <person name="Konstantinidis K.T."/>
            <person name="Angelidaki I."/>
        </authorList>
    </citation>
    <scope>NUCLEOTIDE SEQUENCE [LARGE SCALE GENOMIC DNA]</scope>
    <source>
        <strain evidence="10">AS22ysBPME_79</strain>
    </source>
</reference>
<keyword evidence="4 10" id="KW-0808">Transferase</keyword>
<feature type="domain" description="DNA methylase N-4/N-6" evidence="9">
    <location>
        <begin position="15"/>
        <end position="75"/>
    </location>
</feature>
<keyword evidence="6" id="KW-0680">Restriction system</keyword>
<evidence type="ECO:0000256" key="4">
    <source>
        <dbReference type="ARBA" id="ARBA00022679"/>
    </source>
</evidence>
<dbReference type="GO" id="GO:0003677">
    <property type="term" value="F:DNA binding"/>
    <property type="evidence" value="ECO:0007669"/>
    <property type="project" value="UniProtKB-KW"/>
</dbReference>
<evidence type="ECO:0000259" key="9">
    <source>
        <dbReference type="Pfam" id="PF01555"/>
    </source>
</evidence>
<dbReference type="SUPFAM" id="SSF53335">
    <property type="entry name" value="S-adenosyl-L-methionine-dependent methyltransferases"/>
    <property type="match status" value="2"/>
</dbReference>
<organism evidence="10 11">
    <name type="scientific">Candidatus Iainarchaeum sp</name>
    <dbReference type="NCBI Taxonomy" id="3101447"/>
    <lineage>
        <taxon>Archaea</taxon>
        <taxon>Candidatus Iainarchaeota</taxon>
        <taxon>Candidatus Iainarchaeia</taxon>
        <taxon>Candidatus Iainarchaeales</taxon>
        <taxon>Candidatus Iainarchaeaceae</taxon>
        <taxon>Candidatus Iainarchaeum</taxon>
    </lineage>
</organism>
<evidence type="ECO:0000256" key="7">
    <source>
        <dbReference type="ARBA" id="ARBA00023125"/>
    </source>
</evidence>
<evidence type="ECO:0000256" key="5">
    <source>
        <dbReference type="ARBA" id="ARBA00022691"/>
    </source>
</evidence>
<accession>A0A7K4BYQ0</accession>
<dbReference type="InterPro" id="IPR029063">
    <property type="entry name" value="SAM-dependent_MTases_sf"/>
</dbReference>
<dbReference type="Gene3D" id="3.40.50.150">
    <property type="entry name" value="Vaccinia Virus protein VP39"/>
    <property type="match status" value="2"/>
</dbReference>
<evidence type="ECO:0000256" key="8">
    <source>
        <dbReference type="ARBA" id="ARBA00049120"/>
    </source>
</evidence>
<evidence type="ECO:0000313" key="10">
    <source>
        <dbReference type="EMBL" id="NMA44199.1"/>
    </source>
</evidence>